<reference evidence="5" key="1">
    <citation type="submission" date="2023-05" db="EMBL/GenBank/DDBJ databases">
        <title>Whole genome sequence of Commensalibacter sp.</title>
        <authorList>
            <person name="Charoenyingcharoen P."/>
            <person name="Yukphan P."/>
        </authorList>
    </citation>
    <scope>NUCLEOTIDE SEQUENCE</scope>
    <source>
        <strain evidence="5">TBRC 16381</strain>
    </source>
</reference>
<comment type="caution">
    <text evidence="5">The sequence shown here is derived from an EMBL/GenBank/DDBJ whole genome shotgun (WGS) entry which is preliminary data.</text>
</comment>
<organism evidence="5 6">
    <name type="scientific">Commensalibacter oyaizuii</name>
    <dbReference type="NCBI Taxonomy" id="3043873"/>
    <lineage>
        <taxon>Bacteria</taxon>
        <taxon>Pseudomonadati</taxon>
        <taxon>Pseudomonadota</taxon>
        <taxon>Alphaproteobacteria</taxon>
        <taxon>Acetobacterales</taxon>
        <taxon>Acetobacteraceae</taxon>
    </lineage>
</organism>
<accession>A0ABT6Q1Y8</accession>
<evidence type="ECO:0000313" key="6">
    <source>
        <dbReference type="Proteomes" id="UP001431634"/>
    </source>
</evidence>
<evidence type="ECO:0000259" key="4">
    <source>
        <dbReference type="Pfam" id="PF00107"/>
    </source>
</evidence>
<keyword evidence="1" id="KW-0479">Metal-binding</keyword>
<dbReference type="Gene3D" id="3.90.180.10">
    <property type="entry name" value="Medium-chain alcohol dehydrogenases, catalytic domain"/>
    <property type="match status" value="1"/>
</dbReference>
<gene>
    <name evidence="5" type="ORF">QJV27_06350</name>
</gene>
<feature type="domain" description="Alcohol dehydrogenase-like C-terminal" evidence="4">
    <location>
        <begin position="46"/>
        <end position="168"/>
    </location>
</feature>
<dbReference type="InterPro" id="IPR013149">
    <property type="entry name" value="ADH-like_C"/>
</dbReference>
<proteinExistence type="predicted"/>
<dbReference type="PANTHER" id="PTHR43880">
    <property type="entry name" value="ALCOHOL DEHYDROGENASE"/>
    <property type="match status" value="1"/>
</dbReference>
<evidence type="ECO:0000256" key="1">
    <source>
        <dbReference type="ARBA" id="ARBA00022723"/>
    </source>
</evidence>
<dbReference type="SUPFAM" id="SSF51735">
    <property type="entry name" value="NAD(P)-binding Rossmann-fold domains"/>
    <property type="match status" value="1"/>
</dbReference>
<keyword evidence="3" id="KW-0520">NAD</keyword>
<keyword evidence="6" id="KW-1185">Reference proteome</keyword>
<protein>
    <submittedName>
        <fullName evidence="5">Zinc-binding dehydrogenase</fullName>
    </submittedName>
</protein>
<evidence type="ECO:0000313" key="5">
    <source>
        <dbReference type="EMBL" id="MDI2090993.1"/>
    </source>
</evidence>
<dbReference type="Proteomes" id="UP001431634">
    <property type="component" value="Unassembled WGS sequence"/>
</dbReference>
<name>A0ABT6Q1Y8_9PROT</name>
<sequence>MVKIPSDIDLRYAGPLGCGFMIGAGSIFDVMKPEFGTSLVVFGTDAVGLNALMAANLQGYRQIIAVDIHDTRLDLAKQLGATHIVNSTKENPIEAIKETTNGGADYSFETTGIDSVELNAIRCLKNYRKMITVALGTKDIRISLTKDVVLRSLTIRGVVVVEGDAVPQLFILKIIQLWQQNKFPFGQLIQFYDPKNIEQAFEDSKTGKVIKSVLVFDPNYRPHE</sequence>
<dbReference type="Pfam" id="PF00107">
    <property type="entry name" value="ADH_zinc_N"/>
    <property type="match status" value="1"/>
</dbReference>
<dbReference type="RefSeq" id="WP_281448105.1">
    <property type="nucleotide sequence ID" value="NZ_JASBAO010000001.1"/>
</dbReference>
<evidence type="ECO:0000256" key="3">
    <source>
        <dbReference type="ARBA" id="ARBA00023027"/>
    </source>
</evidence>
<dbReference type="EMBL" id="JASBAO010000001">
    <property type="protein sequence ID" value="MDI2090993.1"/>
    <property type="molecule type" value="Genomic_DNA"/>
</dbReference>
<dbReference type="InterPro" id="IPR036291">
    <property type="entry name" value="NAD(P)-bd_dom_sf"/>
</dbReference>
<dbReference type="PANTHER" id="PTHR43880:SF12">
    <property type="entry name" value="ALCOHOL DEHYDROGENASE CLASS-3"/>
    <property type="match status" value="1"/>
</dbReference>
<dbReference type="Gene3D" id="3.40.50.720">
    <property type="entry name" value="NAD(P)-binding Rossmann-like Domain"/>
    <property type="match status" value="1"/>
</dbReference>
<evidence type="ECO:0000256" key="2">
    <source>
        <dbReference type="ARBA" id="ARBA00022833"/>
    </source>
</evidence>
<keyword evidence="2" id="KW-0862">Zinc</keyword>